<dbReference type="GO" id="GO:0004674">
    <property type="term" value="F:protein serine/threonine kinase activity"/>
    <property type="evidence" value="ECO:0007669"/>
    <property type="project" value="InterPro"/>
</dbReference>
<feature type="domain" description="S-locus receptor kinase C-terminal" evidence="2">
    <location>
        <begin position="71"/>
        <end position="118"/>
    </location>
</feature>
<proteinExistence type="predicted"/>
<organism evidence="3">
    <name type="scientific">Salvia splendens</name>
    <name type="common">Scarlet sage</name>
    <dbReference type="NCBI Taxonomy" id="180675"/>
    <lineage>
        <taxon>Eukaryota</taxon>
        <taxon>Viridiplantae</taxon>
        <taxon>Streptophyta</taxon>
        <taxon>Embryophyta</taxon>
        <taxon>Tracheophyta</taxon>
        <taxon>Spermatophyta</taxon>
        <taxon>Magnoliopsida</taxon>
        <taxon>eudicotyledons</taxon>
        <taxon>Gunneridae</taxon>
        <taxon>Pentapetalae</taxon>
        <taxon>asterids</taxon>
        <taxon>lamiids</taxon>
        <taxon>Lamiales</taxon>
        <taxon>Lamiaceae</taxon>
        <taxon>Nepetoideae</taxon>
        <taxon>Mentheae</taxon>
        <taxon>Salviinae</taxon>
        <taxon>Salvia</taxon>
        <taxon>Salvia subgen. Calosphace</taxon>
        <taxon>core Calosphace</taxon>
    </lineage>
</organism>
<reference evidence="3" key="2">
    <citation type="submission" date="2020-08" db="EMBL/GenBank/DDBJ databases">
        <title>Plant Genome Project.</title>
        <authorList>
            <person name="Zhang R.-G."/>
        </authorList>
    </citation>
    <scope>NUCLEOTIDE SEQUENCE</scope>
    <source>
        <strain evidence="3">Huo1</strain>
        <tissue evidence="3">Leaf</tissue>
    </source>
</reference>
<gene>
    <name evidence="3" type="ORF">SASPL_152170</name>
</gene>
<name>A0A8X8W2W3_SALSN</name>
<feature type="region of interest" description="Disordered" evidence="1">
    <location>
        <begin position="89"/>
        <end position="118"/>
    </location>
</feature>
<evidence type="ECO:0000259" key="2">
    <source>
        <dbReference type="Pfam" id="PF11883"/>
    </source>
</evidence>
<dbReference type="SUPFAM" id="SSF56112">
    <property type="entry name" value="Protein kinase-like (PK-like)"/>
    <property type="match status" value="1"/>
</dbReference>
<keyword evidence="4" id="KW-1185">Reference proteome</keyword>
<reference evidence="3" key="1">
    <citation type="submission" date="2018-01" db="EMBL/GenBank/DDBJ databases">
        <authorList>
            <person name="Mao J.F."/>
        </authorList>
    </citation>
    <scope>NUCLEOTIDE SEQUENCE</scope>
    <source>
        <strain evidence="3">Huo1</strain>
        <tissue evidence="3">Leaf</tissue>
    </source>
</reference>
<evidence type="ECO:0000313" key="3">
    <source>
        <dbReference type="EMBL" id="KAG6386988.1"/>
    </source>
</evidence>
<protein>
    <recommendedName>
        <fullName evidence="2">S-locus receptor kinase C-terminal domain-containing protein</fullName>
    </recommendedName>
</protein>
<dbReference type="Gene3D" id="1.10.510.10">
    <property type="entry name" value="Transferase(Phosphotransferase) domain 1"/>
    <property type="match status" value="1"/>
</dbReference>
<comment type="caution">
    <text evidence="3">The sequence shown here is derived from an EMBL/GenBank/DDBJ whole genome shotgun (WGS) entry which is preliminary data.</text>
</comment>
<evidence type="ECO:0000313" key="4">
    <source>
        <dbReference type="Proteomes" id="UP000298416"/>
    </source>
</evidence>
<evidence type="ECO:0000256" key="1">
    <source>
        <dbReference type="SAM" id="MobiDB-lite"/>
    </source>
</evidence>
<feature type="compositionally biased region" description="Low complexity" evidence="1">
    <location>
        <begin position="91"/>
        <end position="106"/>
    </location>
</feature>
<dbReference type="Pfam" id="PF11883">
    <property type="entry name" value="DUF3403"/>
    <property type="match status" value="1"/>
</dbReference>
<feature type="compositionally biased region" description="Polar residues" evidence="1">
    <location>
        <begin position="107"/>
        <end position="118"/>
    </location>
</feature>
<accession>A0A8X8W2W3</accession>
<dbReference type="Proteomes" id="UP000298416">
    <property type="component" value="Unassembled WGS sequence"/>
</dbReference>
<sequence>MGNSRPNLTVSASEAWGLWCDNKSLNLIDPTLSDSCEKSEAIKCINIGLLCVQEDPNERPSMATVVVMLGSETSPLPVPTQPAFVVRRRLSSTPSSSSSAQPDSVSVNDVTFSMAQGR</sequence>
<dbReference type="PANTHER" id="PTHR27006">
    <property type="entry name" value="PROMASTIGOTE SURFACE ANTIGEN PROTEIN PSA"/>
    <property type="match status" value="1"/>
</dbReference>
<dbReference type="AlphaFoldDB" id="A0A8X8W2W3"/>
<dbReference type="InterPro" id="IPR021820">
    <property type="entry name" value="S-locus_recpt_kinase_C"/>
</dbReference>
<dbReference type="PANTHER" id="PTHR27006:SF562">
    <property type="entry name" value="REPEAT TRANSMEMBRANE PROTEIN KINASE, PUTATIVE-RELATED"/>
    <property type="match status" value="1"/>
</dbReference>
<dbReference type="InterPro" id="IPR011009">
    <property type="entry name" value="Kinase-like_dom_sf"/>
</dbReference>
<dbReference type="EMBL" id="PNBA02000021">
    <property type="protein sequence ID" value="KAG6386988.1"/>
    <property type="molecule type" value="Genomic_DNA"/>
</dbReference>